<dbReference type="EMBL" id="KQ030547">
    <property type="protein sequence ID" value="KJZ72405.1"/>
    <property type="molecule type" value="Genomic_DNA"/>
</dbReference>
<dbReference type="Pfam" id="PF00583">
    <property type="entry name" value="Acetyltransf_1"/>
    <property type="match status" value="1"/>
</dbReference>
<sequence>MTVAVTLDGDGAMTETRGPCADSHVGPNLVLDPKTVAYKDHLAIGIATATAADDASLVSAVTILVNKAYAEVESDIFKPGYERTTDAEVAQLIRDGHLALATLHLDHPRDAHSPSSLPPVKHVVDGEVVGCVHIKRRSPTLGNFAMFALDARFRRFGLGTRMVEFAEGHCRQLGCTTMQLEVLVPTWFEHANKIRMQAWYQRLGYSIVELRDFGEDYPALIPLLAGPCAYKIFEKPLV</sequence>
<dbReference type="InterPro" id="IPR000182">
    <property type="entry name" value="GNAT_dom"/>
</dbReference>
<dbReference type="Gene3D" id="3.40.630.30">
    <property type="match status" value="1"/>
</dbReference>
<dbReference type="InterPro" id="IPR016181">
    <property type="entry name" value="Acyl_CoA_acyltransferase"/>
</dbReference>
<dbReference type="GO" id="GO:0016747">
    <property type="term" value="F:acyltransferase activity, transferring groups other than amino-acyl groups"/>
    <property type="evidence" value="ECO:0007669"/>
    <property type="project" value="InterPro"/>
</dbReference>
<reference evidence="2 3" key="1">
    <citation type="journal article" date="2014" name="Genome Biol. Evol.">
        <title>Comparative genomics and transcriptomics analyses reveal divergent lifestyle features of nematode endoparasitic fungus Hirsutella minnesotensis.</title>
        <authorList>
            <person name="Lai Y."/>
            <person name="Liu K."/>
            <person name="Zhang X."/>
            <person name="Zhang X."/>
            <person name="Li K."/>
            <person name="Wang N."/>
            <person name="Shu C."/>
            <person name="Wu Y."/>
            <person name="Wang C."/>
            <person name="Bushley K.E."/>
            <person name="Xiang M."/>
            <person name="Liu X."/>
        </authorList>
    </citation>
    <scope>NUCLEOTIDE SEQUENCE [LARGE SCALE GENOMIC DNA]</scope>
    <source>
        <strain evidence="2 3">3608</strain>
    </source>
</reference>
<dbReference type="Proteomes" id="UP000054481">
    <property type="component" value="Unassembled WGS sequence"/>
</dbReference>
<keyword evidence="3" id="KW-1185">Reference proteome</keyword>
<evidence type="ECO:0000313" key="2">
    <source>
        <dbReference type="EMBL" id="KJZ72405.1"/>
    </source>
</evidence>
<dbReference type="AlphaFoldDB" id="A0A0F7ZMQ4"/>
<dbReference type="PROSITE" id="PS51186">
    <property type="entry name" value="GNAT"/>
    <property type="match status" value="1"/>
</dbReference>
<dbReference type="CDD" id="cd04301">
    <property type="entry name" value="NAT_SF"/>
    <property type="match status" value="1"/>
</dbReference>
<dbReference type="OrthoDB" id="5689at2759"/>
<evidence type="ECO:0000313" key="3">
    <source>
        <dbReference type="Proteomes" id="UP000054481"/>
    </source>
</evidence>
<proteinExistence type="predicted"/>
<name>A0A0F7ZMQ4_9HYPO</name>
<evidence type="ECO:0000259" key="1">
    <source>
        <dbReference type="PROSITE" id="PS51186"/>
    </source>
</evidence>
<organism evidence="2 3">
    <name type="scientific">Hirsutella minnesotensis 3608</name>
    <dbReference type="NCBI Taxonomy" id="1043627"/>
    <lineage>
        <taxon>Eukaryota</taxon>
        <taxon>Fungi</taxon>
        <taxon>Dikarya</taxon>
        <taxon>Ascomycota</taxon>
        <taxon>Pezizomycotina</taxon>
        <taxon>Sordariomycetes</taxon>
        <taxon>Hypocreomycetidae</taxon>
        <taxon>Hypocreales</taxon>
        <taxon>Ophiocordycipitaceae</taxon>
        <taxon>Hirsutella</taxon>
    </lineage>
</organism>
<accession>A0A0F7ZMQ4</accession>
<dbReference type="SUPFAM" id="SSF55729">
    <property type="entry name" value="Acyl-CoA N-acyltransferases (Nat)"/>
    <property type="match status" value="1"/>
</dbReference>
<gene>
    <name evidence="2" type="ORF">HIM_08208</name>
</gene>
<protein>
    <recommendedName>
        <fullName evidence="1">N-acetyltransferase domain-containing protein</fullName>
    </recommendedName>
</protein>
<feature type="domain" description="N-acetyltransferase" evidence="1">
    <location>
        <begin position="75"/>
        <end position="224"/>
    </location>
</feature>